<gene>
    <name evidence="2" type="ORF">HHI36_020860</name>
</gene>
<feature type="signal peptide" evidence="1">
    <location>
        <begin position="1"/>
        <end position="21"/>
    </location>
</feature>
<feature type="chain" id="PRO_5044874692" evidence="1">
    <location>
        <begin position="22"/>
        <end position="169"/>
    </location>
</feature>
<keyword evidence="1" id="KW-0732">Signal</keyword>
<dbReference type="Proteomes" id="UP001516400">
    <property type="component" value="Unassembled WGS sequence"/>
</dbReference>
<evidence type="ECO:0000256" key="1">
    <source>
        <dbReference type="SAM" id="SignalP"/>
    </source>
</evidence>
<accession>A0ABD2NBL1</accession>
<proteinExistence type="predicted"/>
<evidence type="ECO:0000313" key="2">
    <source>
        <dbReference type="EMBL" id="KAL3276141.1"/>
    </source>
</evidence>
<reference evidence="2 3" key="1">
    <citation type="journal article" date="2021" name="BMC Biol.">
        <title>Horizontally acquired antibacterial genes associated with adaptive radiation of ladybird beetles.</title>
        <authorList>
            <person name="Li H.S."/>
            <person name="Tang X.F."/>
            <person name="Huang Y.H."/>
            <person name="Xu Z.Y."/>
            <person name="Chen M.L."/>
            <person name="Du X.Y."/>
            <person name="Qiu B.Y."/>
            <person name="Chen P.T."/>
            <person name="Zhang W."/>
            <person name="Slipinski A."/>
            <person name="Escalona H.E."/>
            <person name="Waterhouse R.M."/>
            <person name="Zwick A."/>
            <person name="Pang H."/>
        </authorList>
    </citation>
    <scope>NUCLEOTIDE SEQUENCE [LARGE SCALE GENOMIC DNA]</scope>
    <source>
        <strain evidence="2">SYSU2018</strain>
    </source>
</reference>
<dbReference type="EMBL" id="JABFTP020000083">
    <property type="protein sequence ID" value="KAL3276141.1"/>
    <property type="molecule type" value="Genomic_DNA"/>
</dbReference>
<name>A0ABD2NBL1_9CUCU</name>
<keyword evidence="3" id="KW-1185">Reference proteome</keyword>
<organism evidence="2 3">
    <name type="scientific">Cryptolaemus montrouzieri</name>
    <dbReference type="NCBI Taxonomy" id="559131"/>
    <lineage>
        <taxon>Eukaryota</taxon>
        <taxon>Metazoa</taxon>
        <taxon>Ecdysozoa</taxon>
        <taxon>Arthropoda</taxon>
        <taxon>Hexapoda</taxon>
        <taxon>Insecta</taxon>
        <taxon>Pterygota</taxon>
        <taxon>Neoptera</taxon>
        <taxon>Endopterygota</taxon>
        <taxon>Coleoptera</taxon>
        <taxon>Polyphaga</taxon>
        <taxon>Cucujiformia</taxon>
        <taxon>Coccinelloidea</taxon>
        <taxon>Coccinellidae</taxon>
        <taxon>Scymninae</taxon>
        <taxon>Scymnini</taxon>
        <taxon>Cryptolaemus</taxon>
    </lineage>
</organism>
<evidence type="ECO:0000313" key="3">
    <source>
        <dbReference type="Proteomes" id="UP001516400"/>
    </source>
</evidence>
<dbReference type="AlphaFoldDB" id="A0ABD2NBL1"/>
<sequence length="169" mass="18335">MMRFINNIIILIILILGVTKGTPVENITENANDTDSEPKDLYVFKTVIYEIGVLTNVTDDNVTDGNATQEKVEVSFYTPNNHSLFNLSNIPTPIQTNVSSVAATGFLPTNLKALIADNSSSSVILPKEELKVTKNLSTSNPDAGNHIVSQLPQILGFDGKNDNSTKETV</sequence>
<protein>
    <submittedName>
        <fullName evidence="2">Uncharacterized protein</fullName>
    </submittedName>
</protein>
<comment type="caution">
    <text evidence="2">The sequence shown here is derived from an EMBL/GenBank/DDBJ whole genome shotgun (WGS) entry which is preliminary data.</text>
</comment>